<dbReference type="AlphaFoldDB" id="A0A6G7LWX8"/>
<dbReference type="Pfam" id="PF13391">
    <property type="entry name" value="HNH_2"/>
    <property type="match status" value="1"/>
</dbReference>
<dbReference type="InterPro" id="IPR003615">
    <property type="entry name" value="HNH_nuc"/>
</dbReference>
<feature type="domain" description="HNH nuclease" evidence="1">
    <location>
        <begin position="149"/>
        <end position="200"/>
    </location>
</feature>
<accession>A0A6G7LWX8</accession>
<evidence type="ECO:0000259" key="1">
    <source>
        <dbReference type="Pfam" id="PF13391"/>
    </source>
</evidence>
<proteinExistence type="predicted"/>
<reference evidence="2 3" key="1">
    <citation type="submission" date="2019-11" db="EMBL/GenBank/DDBJ databases">
        <title>Complete Genome Sequence of Shewanella chilikensis Strain DC57, Isolated from Corroded Seal Rings at a floating production facility in Australia.</title>
        <authorList>
            <person name="Salgar-Chaparro S.J."/>
            <person name="Castillo-Villamizar G.A."/>
            <person name="Poehlein A."/>
            <person name="Daniel R."/>
            <person name="Machuca L."/>
        </authorList>
    </citation>
    <scope>NUCLEOTIDE SEQUENCE [LARGE SCALE GENOMIC DNA]</scope>
    <source>
        <strain evidence="2 3">DC57</strain>
    </source>
</reference>
<dbReference type="GO" id="GO:0004519">
    <property type="term" value="F:endonuclease activity"/>
    <property type="evidence" value="ECO:0007669"/>
    <property type="project" value="UniProtKB-KW"/>
</dbReference>
<dbReference type="RefSeq" id="WP_165565807.1">
    <property type="nucleotide sequence ID" value="NZ_CP045857.1"/>
</dbReference>
<dbReference type="Proteomes" id="UP000502117">
    <property type="component" value="Chromosome"/>
</dbReference>
<keyword evidence="2" id="KW-0378">Hydrolase</keyword>
<protein>
    <submittedName>
        <fullName evidence="2">HNH endonuclease</fullName>
    </submittedName>
</protein>
<keyword evidence="2" id="KW-0255">Endonuclease</keyword>
<dbReference type="KEGG" id="schk:GII14_20280"/>
<gene>
    <name evidence="2" type="ORF">GII14_20280</name>
</gene>
<organism evidence="2 3">
    <name type="scientific">Shewanella chilikensis</name>
    <dbReference type="NCBI Taxonomy" id="558541"/>
    <lineage>
        <taxon>Bacteria</taxon>
        <taxon>Pseudomonadati</taxon>
        <taxon>Pseudomonadota</taxon>
        <taxon>Gammaproteobacteria</taxon>
        <taxon>Alteromonadales</taxon>
        <taxon>Shewanellaceae</taxon>
        <taxon>Shewanella</taxon>
    </lineage>
</organism>
<keyword evidence="2" id="KW-0540">Nuclease</keyword>
<evidence type="ECO:0000313" key="2">
    <source>
        <dbReference type="EMBL" id="QIJ06272.1"/>
    </source>
</evidence>
<dbReference type="EMBL" id="CP045857">
    <property type="protein sequence ID" value="QIJ06272.1"/>
    <property type="molecule type" value="Genomic_DNA"/>
</dbReference>
<sequence>MANQRRWVRDELLVAFYLYSHTPFGRISQRNPEIIQIAELMQRSASSLSMKMANIASCDPSITSTGRSGLPGASRADKAMWQEMTQDWETFYLKAYAAHLQLTQSSEPQNVKSAGTDDFHGRERETLTKTRVSQQVFRSSVLSAYDFRCCITGLDIPELLIASHIVPWSQEPNQRLNPSNGLCLSSLHDAAFDKGLITLNSHLELLLSPKLLTKKNRYLSDSFERFENQPIRLPNKFAPAEEYLALHRQQIFQTIS</sequence>
<evidence type="ECO:0000313" key="3">
    <source>
        <dbReference type="Proteomes" id="UP000502117"/>
    </source>
</evidence>
<name>A0A6G7LWX8_9GAMM</name>